<evidence type="ECO:0000313" key="3">
    <source>
        <dbReference type="Proteomes" id="UP000824063"/>
    </source>
</evidence>
<comment type="caution">
    <text evidence="2">The sequence shown here is derived from an EMBL/GenBank/DDBJ whole genome shotgun (WGS) entry which is preliminary data.</text>
</comment>
<dbReference type="AlphaFoldDB" id="A0A9D2F569"/>
<dbReference type="PANTHER" id="PTHR33498:SF1">
    <property type="entry name" value="TRANSPOSASE FOR INSERTION SEQUENCE ELEMENT IS1557"/>
    <property type="match status" value="1"/>
</dbReference>
<protein>
    <submittedName>
        <fullName evidence="2">Transposase</fullName>
    </submittedName>
</protein>
<dbReference type="Proteomes" id="UP000824063">
    <property type="component" value="Unassembled WGS sequence"/>
</dbReference>
<reference evidence="2" key="1">
    <citation type="journal article" date="2021" name="PeerJ">
        <title>Extensive microbial diversity within the chicken gut microbiome revealed by metagenomics and culture.</title>
        <authorList>
            <person name="Gilroy R."/>
            <person name="Ravi A."/>
            <person name="Getino M."/>
            <person name="Pursley I."/>
            <person name="Horton D.L."/>
            <person name="Alikhan N.F."/>
            <person name="Baker D."/>
            <person name="Gharbi K."/>
            <person name="Hall N."/>
            <person name="Watson M."/>
            <person name="Adriaenssens E.M."/>
            <person name="Foster-Nyarko E."/>
            <person name="Jarju S."/>
            <person name="Secka A."/>
            <person name="Antonio M."/>
            <person name="Oren A."/>
            <person name="Chaudhuri R.R."/>
            <person name="La Ragione R."/>
            <person name="Hildebrand F."/>
            <person name="Pallen M.J."/>
        </authorList>
    </citation>
    <scope>NUCLEOTIDE SEQUENCE</scope>
    <source>
        <strain evidence="2">CHK172-16539</strain>
    </source>
</reference>
<dbReference type="InterPro" id="IPR002560">
    <property type="entry name" value="Transposase_DDE"/>
</dbReference>
<reference evidence="2" key="2">
    <citation type="submission" date="2021-04" db="EMBL/GenBank/DDBJ databases">
        <authorList>
            <person name="Gilroy R."/>
        </authorList>
    </citation>
    <scope>NUCLEOTIDE SEQUENCE</scope>
    <source>
        <strain evidence="2">CHK172-16539</strain>
    </source>
</reference>
<gene>
    <name evidence="2" type="ORF">IAA20_01945</name>
</gene>
<dbReference type="Pfam" id="PF01610">
    <property type="entry name" value="DDE_Tnp_ISL3"/>
    <property type="match status" value="1"/>
</dbReference>
<sequence length="88" mass="10284">MEKSYEIYQSFLSSLHYSEKETIPSLTLPYSNGLVEATNNHIKVLKRTAYGFRNFINFKTRIFINRGKYFKTKTIQTNKKNQAVKLAA</sequence>
<evidence type="ECO:0000313" key="2">
    <source>
        <dbReference type="EMBL" id="HIZ52690.1"/>
    </source>
</evidence>
<proteinExistence type="predicted"/>
<accession>A0A9D2F569</accession>
<evidence type="ECO:0000259" key="1">
    <source>
        <dbReference type="Pfam" id="PF01610"/>
    </source>
</evidence>
<name>A0A9D2F569_9ENTE</name>
<dbReference type="EMBL" id="DXBN01000048">
    <property type="protein sequence ID" value="HIZ52690.1"/>
    <property type="molecule type" value="Genomic_DNA"/>
</dbReference>
<organism evidence="2 3">
    <name type="scientific">Candidatus Enterococcus avicola</name>
    <dbReference type="NCBI Taxonomy" id="2838561"/>
    <lineage>
        <taxon>Bacteria</taxon>
        <taxon>Bacillati</taxon>
        <taxon>Bacillota</taxon>
        <taxon>Bacilli</taxon>
        <taxon>Lactobacillales</taxon>
        <taxon>Enterococcaceae</taxon>
        <taxon>Enterococcus</taxon>
    </lineage>
</organism>
<dbReference type="InterPro" id="IPR047951">
    <property type="entry name" value="Transpos_ISL3"/>
</dbReference>
<feature type="domain" description="Transposase IS204/IS1001/IS1096/IS1165 DDE" evidence="1">
    <location>
        <begin position="6"/>
        <end position="62"/>
    </location>
</feature>
<dbReference type="PANTHER" id="PTHR33498">
    <property type="entry name" value="TRANSPOSASE FOR INSERTION SEQUENCE ELEMENT IS1557"/>
    <property type="match status" value="1"/>
</dbReference>